<accession>A0ABU8QBF1</accession>
<gene>
    <name evidence="1" type="ORF">WG622_00655</name>
</gene>
<protein>
    <submittedName>
        <fullName evidence="1">Chromosomal replication initiator DnaA</fullName>
    </submittedName>
</protein>
<dbReference type="Proteomes" id="UP001368270">
    <property type="component" value="Unassembled WGS sequence"/>
</dbReference>
<dbReference type="PANTHER" id="PTHR30050">
    <property type="entry name" value="CHROMOSOMAL REPLICATION INITIATOR PROTEIN DNAA"/>
    <property type="match status" value="1"/>
</dbReference>
<comment type="caution">
    <text evidence="1">The sequence shown here is derived from an EMBL/GenBank/DDBJ whole genome shotgun (WGS) entry which is preliminary data.</text>
</comment>
<evidence type="ECO:0000313" key="2">
    <source>
        <dbReference type="Proteomes" id="UP001368270"/>
    </source>
</evidence>
<name>A0ABU8QBF1_9RHOB</name>
<dbReference type="Gene3D" id="1.10.8.60">
    <property type="match status" value="1"/>
</dbReference>
<dbReference type="PANTHER" id="PTHR30050:SF5">
    <property type="entry name" value="DNAA REGULATORY INACTIVATOR HDA"/>
    <property type="match status" value="1"/>
</dbReference>
<dbReference type="SUPFAM" id="SSF52540">
    <property type="entry name" value="P-loop containing nucleoside triphosphate hydrolases"/>
    <property type="match status" value="1"/>
</dbReference>
<dbReference type="RefSeq" id="WP_339401827.1">
    <property type="nucleotide sequence ID" value="NZ_JBBGAZ010000001.1"/>
</dbReference>
<organism evidence="1 2">
    <name type="scientific">Cognatishimia coralii</name>
    <dbReference type="NCBI Taxonomy" id="3083254"/>
    <lineage>
        <taxon>Bacteria</taxon>
        <taxon>Pseudomonadati</taxon>
        <taxon>Pseudomonadota</taxon>
        <taxon>Alphaproteobacteria</taxon>
        <taxon>Rhodobacterales</taxon>
        <taxon>Paracoccaceae</taxon>
        <taxon>Cognatishimia</taxon>
    </lineage>
</organism>
<evidence type="ECO:0000313" key="1">
    <source>
        <dbReference type="EMBL" id="MEJ5216736.1"/>
    </source>
</evidence>
<reference evidence="1 2" key="1">
    <citation type="submission" date="2024-03" db="EMBL/GenBank/DDBJ databases">
        <title>Cognatishimia coralii sp. nov., a marine bacterium isolated from coral surrounding seawater.</title>
        <authorList>
            <person name="Liu X."/>
            <person name="Liu S."/>
            <person name="Sun H."/>
            <person name="Zhang Y."/>
        </authorList>
    </citation>
    <scope>NUCLEOTIDE SEQUENCE [LARGE SCALE GENOMIC DNA]</scope>
    <source>
        <strain evidence="1 2">D5M38</strain>
    </source>
</reference>
<keyword evidence="2" id="KW-1185">Reference proteome</keyword>
<sequence length="221" mass="23777">MAEQLGFDLPARAALGRDDFFVSDANAMALALVDSWPNWAGNKLAIIGPEGSGKTHLAHVWAAQSGARIMDAASLTKDAVPDLAQSPIAVENVPAIAEDAAAQDALFHLHNLTLAEGHSLLVTGISEPKHWGLTLPDLKSRLEGTTTAVLKEPDDALLSILLAKLFVDRQLTPNTETIAYMVKHMDRSFAEARRLVRDIDQASLAKKRKVSRALAAEVMNS</sequence>
<proteinExistence type="predicted"/>
<dbReference type="InterPro" id="IPR027417">
    <property type="entry name" value="P-loop_NTPase"/>
</dbReference>
<dbReference type="EMBL" id="JBBGAZ010000001">
    <property type="protein sequence ID" value="MEJ5216736.1"/>
    <property type="molecule type" value="Genomic_DNA"/>
</dbReference>
<dbReference type="Gene3D" id="3.40.50.300">
    <property type="entry name" value="P-loop containing nucleotide triphosphate hydrolases"/>
    <property type="match status" value="1"/>
</dbReference>